<dbReference type="UniPathway" id="UPA00253">
    <property type="reaction ID" value="UER00456"/>
</dbReference>
<keyword evidence="5 6" id="KW-0520">NAD</keyword>
<evidence type="ECO:0000256" key="6">
    <source>
        <dbReference type="HAMAP-Rule" id="MF_01265"/>
    </source>
</evidence>
<comment type="miscellaneous">
    <text evidence="6">The iminoaspartate product is unstable in aqueous solution and can decompose to oxaloacetate and ammonia.</text>
</comment>
<dbReference type="InterPro" id="IPR005106">
    <property type="entry name" value="Asp/hSer_DH_NAD-bd"/>
</dbReference>
<comment type="pathway">
    <text evidence="6">Cofactor biosynthesis; NAD(+) biosynthesis; iminoaspartate from L-aspartate (dehydrogenase route): step 1/1.</text>
</comment>
<keyword evidence="10" id="KW-1185">Reference proteome</keyword>
<dbReference type="InterPro" id="IPR036291">
    <property type="entry name" value="NAD(P)-bd_dom_sf"/>
</dbReference>
<evidence type="ECO:0000313" key="9">
    <source>
        <dbReference type="EMBL" id="MXQ55730.1"/>
    </source>
</evidence>
<dbReference type="RefSeq" id="WP_160803083.1">
    <property type="nucleotide sequence ID" value="NZ_WUUL01000018.1"/>
</dbReference>
<evidence type="ECO:0000256" key="1">
    <source>
        <dbReference type="ARBA" id="ARBA00008331"/>
    </source>
</evidence>
<comment type="function">
    <text evidence="6">Specifically catalyzes the NAD or NADP-dependent dehydrogenation of L-aspartate to iminoaspartate.</text>
</comment>
<accession>A0A6I4W0G0</accession>
<dbReference type="AlphaFoldDB" id="A0A6I4W0G0"/>
<dbReference type="Proteomes" id="UP000430692">
    <property type="component" value="Unassembled WGS sequence"/>
</dbReference>
<evidence type="ECO:0000313" key="10">
    <source>
        <dbReference type="Proteomes" id="UP000430692"/>
    </source>
</evidence>
<dbReference type="GO" id="GO:0016639">
    <property type="term" value="F:oxidoreductase activity, acting on the CH-NH2 group of donors, NAD or NADP as acceptor"/>
    <property type="evidence" value="ECO:0007669"/>
    <property type="project" value="UniProtKB-UniRule"/>
</dbReference>
<dbReference type="PANTHER" id="PTHR31873">
    <property type="entry name" value="L-ASPARTATE DEHYDROGENASE-RELATED"/>
    <property type="match status" value="1"/>
</dbReference>
<comment type="catalytic activity">
    <reaction evidence="6">
        <text>L-aspartate + NADP(+) + H2O = oxaloacetate + NH4(+) + NADPH + H(+)</text>
        <dbReference type="Rhea" id="RHEA:11784"/>
        <dbReference type="ChEBI" id="CHEBI:15377"/>
        <dbReference type="ChEBI" id="CHEBI:15378"/>
        <dbReference type="ChEBI" id="CHEBI:16452"/>
        <dbReference type="ChEBI" id="CHEBI:28938"/>
        <dbReference type="ChEBI" id="CHEBI:29991"/>
        <dbReference type="ChEBI" id="CHEBI:57783"/>
        <dbReference type="ChEBI" id="CHEBI:58349"/>
        <dbReference type="EC" id="1.4.1.21"/>
    </reaction>
</comment>
<dbReference type="PANTHER" id="PTHR31873:SF6">
    <property type="entry name" value="ASPARTATE DEHYDROGENASE DOMAIN-CONTAINING PROTEIN"/>
    <property type="match status" value="1"/>
</dbReference>
<keyword evidence="4 6" id="KW-0560">Oxidoreductase</keyword>
<dbReference type="GO" id="GO:0051287">
    <property type="term" value="F:NAD binding"/>
    <property type="evidence" value="ECO:0007669"/>
    <property type="project" value="UniProtKB-UniRule"/>
</dbReference>
<name>A0A6I4W0G0_9BACL</name>
<dbReference type="GO" id="GO:0009435">
    <property type="term" value="P:NAD+ biosynthetic process"/>
    <property type="evidence" value="ECO:0007669"/>
    <property type="project" value="UniProtKB-UniRule"/>
</dbReference>
<gene>
    <name evidence="6" type="primary">nadX</name>
    <name evidence="9" type="ORF">GSM42_18780</name>
</gene>
<proteinExistence type="inferred from homology"/>
<evidence type="ECO:0000259" key="7">
    <source>
        <dbReference type="Pfam" id="PF01958"/>
    </source>
</evidence>
<feature type="domain" description="Aspartate/homoserine dehydrogenase NAD-binding" evidence="8">
    <location>
        <begin position="7"/>
        <end position="121"/>
    </location>
</feature>
<sequence length="260" mass="28081">MKIGLIGTGNIGQYILRSVNLERVIPKAEVAAVYTRVKPKRDAISVPYKTKLYDDFDQFIKEDLDLVIEAATIQAVEAYAARILESKKNLLLVSVGALADADFLTELKQLCDDTNTSIYLPSGAIGGLDILKAAKSVGELNSVSITTRKPPKALLEETVDEEVILFEGTAKDAISKFPKNINVAIVLSLAGLGVDNTKVRIIADPYVGKNNHTIEATGSFGKMTLTVENDPMPSNPKTSYLAAISVISTLKNLYNCVHIG</sequence>
<dbReference type="NCBIfam" id="NF009830">
    <property type="entry name" value="PRK13304.1"/>
    <property type="match status" value="1"/>
</dbReference>
<dbReference type="EC" id="1.4.1.21" evidence="6"/>
<keyword evidence="2 6" id="KW-0662">Pyridine nucleotide biosynthesis</keyword>
<dbReference type="GO" id="GO:0050661">
    <property type="term" value="F:NADP binding"/>
    <property type="evidence" value="ECO:0007669"/>
    <property type="project" value="UniProtKB-UniRule"/>
</dbReference>
<evidence type="ECO:0000259" key="8">
    <source>
        <dbReference type="Pfam" id="PF03447"/>
    </source>
</evidence>
<evidence type="ECO:0000256" key="5">
    <source>
        <dbReference type="ARBA" id="ARBA00023027"/>
    </source>
</evidence>
<dbReference type="NCBIfam" id="NF009828">
    <property type="entry name" value="PRK13303.1-3"/>
    <property type="match status" value="1"/>
</dbReference>
<dbReference type="SUPFAM" id="SSF51735">
    <property type="entry name" value="NAD(P)-binding Rossmann-fold domains"/>
    <property type="match status" value="1"/>
</dbReference>
<evidence type="ECO:0000256" key="2">
    <source>
        <dbReference type="ARBA" id="ARBA00022642"/>
    </source>
</evidence>
<protein>
    <recommendedName>
        <fullName evidence="6">L-aspartate dehydrogenase</fullName>
        <ecNumber evidence="6">1.4.1.21</ecNumber>
    </recommendedName>
</protein>
<comment type="similarity">
    <text evidence="1 6">Belongs to the L-aspartate dehydrogenase family.</text>
</comment>
<dbReference type="SUPFAM" id="SSF55347">
    <property type="entry name" value="Glyceraldehyde-3-phosphate dehydrogenase-like, C-terminal domain"/>
    <property type="match status" value="1"/>
</dbReference>
<dbReference type="Pfam" id="PF01958">
    <property type="entry name" value="Asp_DH_C"/>
    <property type="match status" value="1"/>
</dbReference>
<feature type="binding site" evidence="6">
    <location>
        <position position="124"/>
    </location>
    <ligand>
        <name>NAD(+)</name>
        <dbReference type="ChEBI" id="CHEBI:57540"/>
    </ligand>
</feature>
<evidence type="ECO:0000256" key="3">
    <source>
        <dbReference type="ARBA" id="ARBA00022857"/>
    </source>
</evidence>
<dbReference type="Gene3D" id="3.40.50.720">
    <property type="entry name" value="NAD(P)-binding Rossmann-like Domain"/>
    <property type="match status" value="1"/>
</dbReference>
<dbReference type="InterPro" id="IPR022487">
    <property type="entry name" value="Asp_DH_arc"/>
</dbReference>
<feature type="active site" evidence="6">
    <location>
        <position position="212"/>
    </location>
</feature>
<dbReference type="InterPro" id="IPR011182">
    <property type="entry name" value="L-Asp_DH"/>
</dbReference>
<keyword evidence="3 6" id="KW-0521">NADP</keyword>
<dbReference type="Gene3D" id="3.30.360.10">
    <property type="entry name" value="Dihydrodipicolinate Reductase, domain 2"/>
    <property type="match status" value="1"/>
</dbReference>
<dbReference type="InterPro" id="IPR020626">
    <property type="entry name" value="Asp_DH_prok"/>
</dbReference>
<evidence type="ECO:0000256" key="4">
    <source>
        <dbReference type="ARBA" id="ARBA00023002"/>
    </source>
</evidence>
<dbReference type="Pfam" id="PF03447">
    <property type="entry name" value="NAD_binding_3"/>
    <property type="match status" value="1"/>
</dbReference>
<dbReference type="NCBIfam" id="TIGR03855">
    <property type="entry name" value="NAD_NadX"/>
    <property type="match status" value="1"/>
</dbReference>
<dbReference type="EMBL" id="WUUL01000018">
    <property type="protein sequence ID" value="MXQ55730.1"/>
    <property type="molecule type" value="Genomic_DNA"/>
</dbReference>
<dbReference type="PIRSF" id="PIRSF005227">
    <property type="entry name" value="Asp_dh_NAD_syn"/>
    <property type="match status" value="1"/>
</dbReference>
<dbReference type="InterPro" id="IPR002811">
    <property type="entry name" value="Asp_DH"/>
</dbReference>
<dbReference type="HAMAP" id="MF_01265">
    <property type="entry name" value="NadX"/>
    <property type="match status" value="1"/>
</dbReference>
<feature type="domain" description="Aspartate dehydrogenase" evidence="7">
    <location>
        <begin position="160"/>
        <end position="247"/>
    </location>
</feature>
<feature type="binding site" evidence="6">
    <location>
        <position position="182"/>
    </location>
    <ligand>
        <name>NAD(+)</name>
        <dbReference type="ChEBI" id="CHEBI:57540"/>
    </ligand>
</feature>
<comment type="catalytic activity">
    <reaction evidence="6">
        <text>L-aspartate + NAD(+) + H2O = oxaloacetate + NH4(+) + NADH + H(+)</text>
        <dbReference type="Rhea" id="RHEA:11788"/>
        <dbReference type="ChEBI" id="CHEBI:15377"/>
        <dbReference type="ChEBI" id="CHEBI:15378"/>
        <dbReference type="ChEBI" id="CHEBI:16452"/>
        <dbReference type="ChEBI" id="CHEBI:28938"/>
        <dbReference type="ChEBI" id="CHEBI:29991"/>
        <dbReference type="ChEBI" id="CHEBI:57540"/>
        <dbReference type="ChEBI" id="CHEBI:57945"/>
        <dbReference type="EC" id="1.4.1.21"/>
    </reaction>
</comment>
<comment type="caution">
    <text evidence="9">The sequence shown here is derived from an EMBL/GenBank/DDBJ whole genome shotgun (WGS) entry which is preliminary data.</text>
</comment>
<reference evidence="9 10" key="1">
    <citation type="submission" date="2019-12" db="EMBL/GenBank/DDBJ databases">
        <title>Whole-genome analyses of novel actinobacteria.</title>
        <authorList>
            <person name="Sahin N."/>
            <person name="Saygin H."/>
        </authorList>
    </citation>
    <scope>NUCLEOTIDE SEQUENCE [LARGE SCALE GENOMIC DNA]</scope>
    <source>
        <strain evidence="9 10">KC615</strain>
    </source>
</reference>
<dbReference type="NCBIfam" id="NF009829">
    <property type="entry name" value="PRK13303.1-4"/>
    <property type="match status" value="1"/>
</dbReference>
<dbReference type="GO" id="GO:0033735">
    <property type="term" value="F:aspartate dehydrogenase [NAD(P)+] activity"/>
    <property type="evidence" value="ECO:0007669"/>
    <property type="project" value="UniProtKB-EC"/>
</dbReference>
<organism evidence="9 10">
    <name type="scientific">Shimazuella alba</name>
    <dbReference type="NCBI Taxonomy" id="2690964"/>
    <lineage>
        <taxon>Bacteria</taxon>
        <taxon>Bacillati</taxon>
        <taxon>Bacillota</taxon>
        <taxon>Bacilli</taxon>
        <taxon>Bacillales</taxon>
        <taxon>Thermoactinomycetaceae</taxon>
        <taxon>Shimazuella</taxon>
    </lineage>
</organism>